<proteinExistence type="predicted"/>
<dbReference type="OrthoDB" id="5372242at2"/>
<name>A0A1I5UYY0_9BACT</name>
<evidence type="ECO:0000313" key="1">
    <source>
        <dbReference type="EMBL" id="SFQ00429.1"/>
    </source>
</evidence>
<protein>
    <recommendedName>
        <fullName evidence="3">ATPase</fullName>
    </recommendedName>
</protein>
<dbReference type="CDD" id="cd01120">
    <property type="entry name" value="RecA-like_superfamily"/>
    <property type="match status" value="1"/>
</dbReference>
<dbReference type="Proteomes" id="UP000199227">
    <property type="component" value="Unassembled WGS sequence"/>
</dbReference>
<dbReference type="SUPFAM" id="SSF52540">
    <property type="entry name" value="P-loop containing nucleoside triphosphate hydrolases"/>
    <property type="match status" value="1"/>
</dbReference>
<dbReference type="InterPro" id="IPR027417">
    <property type="entry name" value="P-loop_NTPase"/>
</dbReference>
<gene>
    <name evidence="1" type="ORF">SAMN05216234_1772</name>
</gene>
<dbReference type="Gene3D" id="3.40.50.300">
    <property type="entry name" value="P-loop containing nucleotide triphosphate hydrolases"/>
    <property type="match status" value="1"/>
</dbReference>
<dbReference type="AlphaFoldDB" id="A0A1I5UYY0"/>
<dbReference type="EMBL" id="FOXB01000077">
    <property type="protein sequence ID" value="SFQ00429.1"/>
    <property type="molecule type" value="Genomic_DNA"/>
</dbReference>
<sequence length="356" mass="41470">MEQLEALYESTPKALNFIERKISISNKHINIYGPPKSGKTWLVLDYLTNIPKKKHIYIDLNDVRLDKSSLNKKLQDFIVINDIDVVAIDHYDDSIGLPKCKQLIVISQKPLFLSTLSSLLLQPLDFEEYLAFEKRHIHLEHSFSLYLRTGSLPEMATVHETLLTKNLHQIMRTTFPEQSEQNFFRTLAKFLGKPLTANQLYTTLKKEHKFSKDRVYKTIKEWEDRQIIKWVKKFNQPKAAKRLLLYDFALPASMYFEKSLMGQLYSIAANKMLQNYPDVSYTETMDLYEPTTNQAILLSPFANPQSSAAKVSKLINEIETLKIKSITILTIANSFDFEFEKINVNAKPFYEWIIEE</sequence>
<evidence type="ECO:0008006" key="3">
    <source>
        <dbReference type="Google" id="ProtNLM"/>
    </source>
</evidence>
<accession>A0A1I5UYY0</accession>
<reference evidence="1 2" key="1">
    <citation type="submission" date="2016-10" db="EMBL/GenBank/DDBJ databases">
        <authorList>
            <person name="de Groot N.N."/>
        </authorList>
    </citation>
    <scope>NUCLEOTIDE SEQUENCE [LARGE SCALE GENOMIC DNA]</scope>
    <source>
        <strain evidence="1 2">EP1-55-1</strain>
    </source>
</reference>
<evidence type="ECO:0000313" key="2">
    <source>
        <dbReference type="Proteomes" id="UP000199227"/>
    </source>
</evidence>
<dbReference type="RefSeq" id="WP_092914330.1">
    <property type="nucleotide sequence ID" value="NZ_FOXB01000077.1"/>
</dbReference>
<keyword evidence="2" id="KW-1185">Reference proteome</keyword>
<organism evidence="1 2">
    <name type="scientific">Hydrogenimonas thermophila</name>
    <dbReference type="NCBI Taxonomy" id="223786"/>
    <lineage>
        <taxon>Bacteria</taxon>
        <taxon>Pseudomonadati</taxon>
        <taxon>Campylobacterota</taxon>
        <taxon>Epsilonproteobacteria</taxon>
        <taxon>Campylobacterales</taxon>
        <taxon>Hydrogenimonadaceae</taxon>
        <taxon>Hydrogenimonas</taxon>
    </lineage>
</organism>